<dbReference type="Proteomes" id="UP000470404">
    <property type="component" value="Unassembled WGS sequence"/>
</dbReference>
<keyword evidence="3" id="KW-1003">Cell membrane</keyword>
<feature type="transmembrane region" description="Helical" evidence="7">
    <location>
        <begin position="84"/>
        <end position="102"/>
    </location>
</feature>
<evidence type="ECO:0000259" key="8">
    <source>
        <dbReference type="PROSITE" id="PS50850"/>
    </source>
</evidence>
<comment type="subcellular location">
    <subcellularLocation>
        <location evidence="1">Cell membrane</location>
        <topology evidence="1">Multi-pass membrane protein</topology>
    </subcellularLocation>
</comment>
<feature type="transmembrane region" description="Helical" evidence="7">
    <location>
        <begin position="442"/>
        <end position="464"/>
    </location>
</feature>
<dbReference type="OrthoDB" id="4325372at2"/>
<keyword evidence="2" id="KW-0813">Transport</keyword>
<dbReference type="InterPro" id="IPR020846">
    <property type="entry name" value="MFS_dom"/>
</dbReference>
<protein>
    <submittedName>
        <fullName evidence="10">Drug resistance transporter, EmrB/QacA subfamily</fullName>
    </submittedName>
    <submittedName>
        <fullName evidence="9">MFS transporter</fullName>
    </submittedName>
</protein>
<dbReference type="Gene3D" id="1.20.1720.10">
    <property type="entry name" value="Multidrug resistance protein D"/>
    <property type="match status" value="1"/>
</dbReference>
<dbReference type="PROSITE" id="PS00216">
    <property type="entry name" value="SUGAR_TRANSPORT_1"/>
    <property type="match status" value="1"/>
</dbReference>
<evidence type="ECO:0000313" key="12">
    <source>
        <dbReference type="Proteomes" id="UP000470404"/>
    </source>
</evidence>
<feature type="transmembrane region" description="Helical" evidence="7">
    <location>
        <begin position="306"/>
        <end position="326"/>
    </location>
</feature>
<dbReference type="CDD" id="cd17321">
    <property type="entry name" value="MFS_MMR_MDR_like"/>
    <property type="match status" value="1"/>
</dbReference>
<feature type="transmembrane region" description="Helical" evidence="7">
    <location>
        <begin position="338"/>
        <end position="355"/>
    </location>
</feature>
<dbReference type="RefSeq" id="WP_067588277.1">
    <property type="nucleotide sequence ID" value="NZ_FOWC01000006.1"/>
</dbReference>
<dbReference type="GO" id="GO:0022857">
    <property type="term" value="F:transmembrane transporter activity"/>
    <property type="evidence" value="ECO:0007669"/>
    <property type="project" value="InterPro"/>
</dbReference>
<evidence type="ECO:0000256" key="7">
    <source>
        <dbReference type="SAM" id="Phobius"/>
    </source>
</evidence>
<reference evidence="10 11" key="1">
    <citation type="submission" date="2016-10" db="EMBL/GenBank/DDBJ databases">
        <authorList>
            <person name="de Groot N.N."/>
        </authorList>
    </citation>
    <scope>NUCLEOTIDE SEQUENCE [LARGE SCALE GENOMIC DNA]</scope>
    <source>
        <strain evidence="10 11">DSM 44637</strain>
    </source>
</reference>
<name>A0A1I5SCC7_9PSEU</name>
<keyword evidence="5 7" id="KW-1133">Transmembrane helix</keyword>
<sequence length="479" mass="47694">MAESGRTPAGKPARNGAVLAVACLAQLMVVLDVSIVNVALPSMRDSLGLSPAGLQWVVNAYAVAFAGFLLLGGRFADLFGRRRMFLCGLVLFIAASLFGGFAQNGTWLVVARAVQGLGGAVLAPATLTVVTTGFADPAWRTKAIGVWSATAAAGGAVGSVIGGVLTQAAGWQWVLFVNVPLGAIILLLALGSLTEFVPGRDRGRPDFAGAVTVTAGLAAVILGVTQLEGHSWGAPAVFVPLVAGVLLLAAFAVAETRAPRPIVPLGIFRRGNVGPANLFAALGGAGTVAVFYFVSLLLQRVFGYDALRAGLAFLPMSVAIAAGTGISTKLLPARGPKPLLIAGGLVATAGTAWLAQCPAGGGFAADLLGPTLAIGLGMGLVMVPVTAAATSGIEPAEAGLASGIISTTRQFGGALGLAVLTAVAATTTAGRTGPAAETLTAGYTRAMLVGCALLLAGTLVAFLLPGQAVPAERASAATE</sequence>
<feature type="transmembrane region" description="Helical" evidence="7">
    <location>
        <begin position="52"/>
        <end position="72"/>
    </location>
</feature>
<dbReference type="Pfam" id="PF07690">
    <property type="entry name" value="MFS_1"/>
    <property type="match status" value="1"/>
</dbReference>
<dbReference type="PANTHER" id="PTHR42718:SF46">
    <property type="entry name" value="BLR6921 PROTEIN"/>
    <property type="match status" value="1"/>
</dbReference>
<dbReference type="InterPro" id="IPR005829">
    <property type="entry name" value="Sugar_transporter_CS"/>
</dbReference>
<keyword evidence="4 7" id="KW-0812">Transmembrane</keyword>
<evidence type="ECO:0000256" key="5">
    <source>
        <dbReference type="ARBA" id="ARBA00022989"/>
    </source>
</evidence>
<evidence type="ECO:0000256" key="2">
    <source>
        <dbReference type="ARBA" id="ARBA00022448"/>
    </source>
</evidence>
<evidence type="ECO:0000313" key="11">
    <source>
        <dbReference type="Proteomes" id="UP000199137"/>
    </source>
</evidence>
<reference evidence="9 12" key="2">
    <citation type="submission" date="2020-01" db="EMBL/GenBank/DDBJ databases">
        <title>Insect and environment-associated Actinomycetes.</title>
        <authorList>
            <person name="Currrie C."/>
            <person name="Chevrette M."/>
            <person name="Carlson C."/>
            <person name="Stubbendieck R."/>
            <person name="Wendt-Pienkowski E."/>
        </authorList>
    </citation>
    <scope>NUCLEOTIDE SEQUENCE [LARGE SCALE GENOMIC DNA]</scope>
    <source>
        <strain evidence="9 12">SID8386</strain>
    </source>
</reference>
<accession>A0A1I5SCC7</accession>
<proteinExistence type="predicted"/>
<dbReference type="GO" id="GO:0005886">
    <property type="term" value="C:plasma membrane"/>
    <property type="evidence" value="ECO:0007669"/>
    <property type="project" value="UniProtKB-SubCell"/>
</dbReference>
<feature type="transmembrane region" description="Helical" evidence="7">
    <location>
        <begin position="206"/>
        <end position="226"/>
    </location>
</feature>
<dbReference type="PANTHER" id="PTHR42718">
    <property type="entry name" value="MAJOR FACILITATOR SUPERFAMILY MULTIDRUG TRANSPORTER MFSC"/>
    <property type="match status" value="1"/>
</dbReference>
<dbReference type="SUPFAM" id="SSF103473">
    <property type="entry name" value="MFS general substrate transporter"/>
    <property type="match status" value="1"/>
</dbReference>
<feature type="transmembrane region" description="Helical" evidence="7">
    <location>
        <begin position="16"/>
        <end position="40"/>
    </location>
</feature>
<organism evidence="10 11">
    <name type="scientific">Amycolatopsis rubida</name>
    <dbReference type="NCBI Taxonomy" id="112413"/>
    <lineage>
        <taxon>Bacteria</taxon>
        <taxon>Bacillati</taxon>
        <taxon>Actinomycetota</taxon>
        <taxon>Actinomycetes</taxon>
        <taxon>Pseudonocardiales</taxon>
        <taxon>Pseudonocardiaceae</taxon>
        <taxon>Amycolatopsis</taxon>
    </lineage>
</organism>
<feature type="transmembrane region" description="Helical" evidence="7">
    <location>
        <begin position="146"/>
        <end position="165"/>
    </location>
</feature>
<evidence type="ECO:0000313" key="10">
    <source>
        <dbReference type="EMBL" id="SFP68385.1"/>
    </source>
</evidence>
<feature type="transmembrane region" description="Helical" evidence="7">
    <location>
        <begin position="114"/>
        <end position="134"/>
    </location>
</feature>
<dbReference type="Proteomes" id="UP000199137">
    <property type="component" value="Unassembled WGS sequence"/>
</dbReference>
<feature type="transmembrane region" description="Helical" evidence="7">
    <location>
        <begin position="232"/>
        <end position="254"/>
    </location>
</feature>
<keyword evidence="6 7" id="KW-0472">Membrane</keyword>
<dbReference type="InterPro" id="IPR036259">
    <property type="entry name" value="MFS_trans_sf"/>
</dbReference>
<evidence type="ECO:0000256" key="4">
    <source>
        <dbReference type="ARBA" id="ARBA00022692"/>
    </source>
</evidence>
<feature type="transmembrane region" description="Helical" evidence="7">
    <location>
        <begin position="275"/>
        <end position="294"/>
    </location>
</feature>
<feature type="transmembrane region" description="Helical" evidence="7">
    <location>
        <begin position="411"/>
        <end position="430"/>
    </location>
</feature>
<dbReference type="PROSITE" id="PS50850">
    <property type="entry name" value="MFS"/>
    <property type="match status" value="1"/>
</dbReference>
<dbReference type="PRINTS" id="PR01036">
    <property type="entry name" value="TCRTETB"/>
</dbReference>
<dbReference type="Gene3D" id="1.20.1250.20">
    <property type="entry name" value="MFS general substrate transporter like domains"/>
    <property type="match status" value="1"/>
</dbReference>
<keyword evidence="12" id="KW-1185">Reference proteome</keyword>
<evidence type="ECO:0000256" key="3">
    <source>
        <dbReference type="ARBA" id="ARBA00022475"/>
    </source>
</evidence>
<evidence type="ECO:0000313" key="9">
    <source>
        <dbReference type="EMBL" id="NEC62335.1"/>
    </source>
</evidence>
<dbReference type="InterPro" id="IPR011701">
    <property type="entry name" value="MFS"/>
</dbReference>
<evidence type="ECO:0000256" key="6">
    <source>
        <dbReference type="ARBA" id="ARBA00023136"/>
    </source>
</evidence>
<feature type="transmembrane region" description="Helical" evidence="7">
    <location>
        <begin position="171"/>
        <end position="194"/>
    </location>
</feature>
<feature type="domain" description="Major facilitator superfamily (MFS) profile" evidence="8">
    <location>
        <begin position="18"/>
        <end position="469"/>
    </location>
</feature>
<dbReference type="EMBL" id="FOWC01000006">
    <property type="protein sequence ID" value="SFP68385.1"/>
    <property type="molecule type" value="Genomic_DNA"/>
</dbReference>
<evidence type="ECO:0000256" key="1">
    <source>
        <dbReference type="ARBA" id="ARBA00004651"/>
    </source>
</evidence>
<dbReference type="EMBL" id="JAAGNC010000212">
    <property type="protein sequence ID" value="NEC62335.1"/>
    <property type="molecule type" value="Genomic_DNA"/>
</dbReference>
<gene>
    <name evidence="9" type="ORF">G3I59_43715</name>
    <name evidence="10" type="ORF">SAMN05421854_106275</name>
</gene>
<dbReference type="AlphaFoldDB" id="A0A1I5SCC7"/>
<dbReference type="STRING" id="112413.SAMN05421854_106275"/>
<feature type="transmembrane region" description="Helical" evidence="7">
    <location>
        <begin position="367"/>
        <end position="390"/>
    </location>
</feature>